<gene>
    <name evidence="1" type="ORF">KSX_54250</name>
</gene>
<sequence>MPGPLLYRGYLPAICTPMFLYWYEIRAIFPYLAPDDVPVIGFDVYNDEAIFARSMQKNAPGPLQSFLLRQHKRIVHHNALYLTPINIRQSAFPSSAEDVLSQIHMHFAAELQEHRVSILGQQDWRSIRFFRGFRLPQ</sequence>
<dbReference type="AlphaFoldDB" id="A0A8J3MSN4"/>
<evidence type="ECO:0000313" key="1">
    <source>
        <dbReference type="EMBL" id="GHO47262.1"/>
    </source>
</evidence>
<dbReference type="EMBL" id="BNJF01000003">
    <property type="protein sequence ID" value="GHO47262.1"/>
    <property type="molecule type" value="Genomic_DNA"/>
</dbReference>
<comment type="caution">
    <text evidence="1">The sequence shown here is derived from an EMBL/GenBank/DDBJ whole genome shotgun (WGS) entry which is preliminary data.</text>
</comment>
<dbReference type="Proteomes" id="UP000612362">
    <property type="component" value="Unassembled WGS sequence"/>
</dbReference>
<reference evidence="1" key="1">
    <citation type="submission" date="2020-10" db="EMBL/GenBank/DDBJ databases">
        <title>Taxonomic study of unclassified bacteria belonging to the class Ktedonobacteria.</title>
        <authorList>
            <person name="Yabe S."/>
            <person name="Wang C.M."/>
            <person name="Zheng Y."/>
            <person name="Sakai Y."/>
            <person name="Cavaletti L."/>
            <person name="Monciardini P."/>
            <person name="Donadio S."/>
        </authorList>
    </citation>
    <scope>NUCLEOTIDE SEQUENCE</scope>
    <source>
        <strain evidence="1">SOSP1-1</strain>
    </source>
</reference>
<accession>A0A8J3MSN4</accession>
<organism evidence="1 2">
    <name type="scientific">Ktedonospora formicarum</name>
    <dbReference type="NCBI Taxonomy" id="2778364"/>
    <lineage>
        <taxon>Bacteria</taxon>
        <taxon>Bacillati</taxon>
        <taxon>Chloroflexota</taxon>
        <taxon>Ktedonobacteria</taxon>
        <taxon>Ktedonobacterales</taxon>
        <taxon>Ktedonobacteraceae</taxon>
        <taxon>Ktedonospora</taxon>
    </lineage>
</organism>
<protein>
    <submittedName>
        <fullName evidence="1">Uncharacterized protein</fullName>
    </submittedName>
</protein>
<keyword evidence="2" id="KW-1185">Reference proteome</keyword>
<proteinExistence type="predicted"/>
<dbReference type="RefSeq" id="WP_220196586.1">
    <property type="nucleotide sequence ID" value="NZ_BNJF01000003.1"/>
</dbReference>
<evidence type="ECO:0000313" key="2">
    <source>
        <dbReference type="Proteomes" id="UP000612362"/>
    </source>
</evidence>
<name>A0A8J3MSN4_9CHLR</name>